<feature type="transmembrane region" description="Helical" evidence="2">
    <location>
        <begin position="225"/>
        <end position="243"/>
    </location>
</feature>
<proteinExistence type="predicted"/>
<dbReference type="Proteomes" id="UP001239522">
    <property type="component" value="Chromosome"/>
</dbReference>
<sequence length="495" mass="49023">MGPQTDARTEALEDLAPTPAGETAGPELIGSGPAAPGPAGLAPAAPAPSGLAPAAPAPSGLAPADLAPVDPGPAAPAPADLVPPDPAHAPARTAADAPERNPEHTPARNPARAPEVARVHPRTAHPARDTATAARQAAGGAHGTADPVKALMHRHRELCERAVDPLEIAAGLEAHGVTDRTAARYRHRDVFSLAEELFARVPAVAGESAAAGPAPARDIETRAAWSLRALLPGAACLATFVALRLTDGVLGGDARLAIGAGGTLLALIGLALALRTGPLSARTGSSGTAALCACWLLGYVLYGDDLLHQVLSGGPEGPWTLTPAPLLGLALAVAPAAWCAHLFSLYAHRRLHGSHALEEFAAGVRPLLFGAVALFACVLAALLYLARLGLGTGGSPAAAAALGVLLLLARLLTVHGFPEAAATGLAAACAVEAAAPALILAGRLPGLDPLARPVDALIEAAGTGAVPALACGAAALGLLTTATLALSRASAHTAA</sequence>
<dbReference type="EMBL" id="CP120997">
    <property type="protein sequence ID" value="WLQ36142.1"/>
    <property type="molecule type" value="Genomic_DNA"/>
</dbReference>
<keyword evidence="4" id="KW-1185">Reference proteome</keyword>
<feature type="transmembrane region" description="Helical" evidence="2">
    <location>
        <begin position="424"/>
        <end position="444"/>
    </location>
</feature>
<evidence type="ECO:0000313" key="3">
    <source>
        <dbReference type="EMBL" id="WLQ36142.1"/>
    </source>
</evidence>
<accession>A0ABY9HNL6</accession>
<protein>
    <recommendedName>
        <fullName evidence="5">Integral membrane protein</fullName>
    </recommendedName>
</protein>
<feature type="transmembrane region" description="Helical" evidence="2">
    <location>
        <begin position="255"/>
        <end position="274"/>
    </location>
</feature>
<gene>
    <name evidence="3" type="ORF">P8A18_23110</name>
</gene>
<evidence type="ECO:0000313" key="4">
    <source>
        <dbReference type="Proteomes" id="UP001239522"/>
    </source>
</evidence>
<feature type="transmembrane region" description="Helical" evidence="2">
    <location>
        <begin position="323"/>
        <end position="346"/>
    </location>
</feature>
<feature type="compositionally biased region" description="Basic and acidic residues" evidence="1">
    <location>
        <begin position="97"/>
        <end position="106"/>
    </location>
</feature>
<keyword evidence="2" id="KW-0812">Transmembrane</keyword>
<dbReference type="RefSeq" id="WP_306057237.1">
    <property type="nucleotide sequence ID" value="NZ_CP120997.1"/>
</dbReference>
<name>A0ABY9HNL6_9ACTN</name>
<keyword evidence="2" id="KW-0472">Membrane</keyword>
<feature type="transmembrane region" description="Helical" evidence="2">
    <location>
        <begin position="286"/>
        <end position="303"/>
    </location>
</feature>
<feature type="compositionally biased region" description="Pro residues" evidence="1">
    <location>
        <begin position="70"/>
        <end position="87"/>
    </location>
</feature>
<feature type="transmembrane region" description="Helical" evidence="2">
    <location>
        <begin position="367"/>
        <end position="387"/>
    </location>
</feature>
<evidence type="ECO:0000256" key="2">
    <source>
        <dbReference type="SAM" id="Phobius"/>
    </source>
</evidence>
<feature type="region of interest" description="Disordered" evidence="1">
    <location>
        <begin position="1"/>
        <end position="144"/>
    </location>
</feature>
<feature type="transmembrane region" description="Helical" evidence="2">
    <location>
        <begin position="464"/>
        <end position="486"/>
    </location>
</feature>
<organism evidence="3 4">
    <name type="scientific">Streptomyces castrisilvae</name>
    <dbReference type="NCBI Taxonomy" id="3033811"/>
    <lineage>
        <taxon>Bacteria</taxon>
        <taxon>Bacillati</taxon>
        <taxon>Actinomycetota</taxon>
        <taxon>Actinomycetes</taxon>
        <taxon>Kitasatosporales</taxon>
        <taxon>Streptomycetaceae</taxon>
        <taxon>Streptomyces</taxon>
    </lineage>
</organism>
<keyword evidence="2" id="KW-1133">Transmembrane helix</keyword>
<evidence type="ECO:0008006" key="5">
    <source>
        <dbReference type="Google" id="ProtNLM"/>
    </source>
</evidence>
<evidence type="ECO:0000256" key="1">
    <source>
        <dbReference type="SAM" id="MobiDB-lite"/>
    </source>
</evidence>
<feature type="compositionally biased region" description="Low complexity" evidence="1">
    <location>
        <begin position="30"/>
        <end position="69"/>
    </location>
</feature>
<feature type="transmembrane region" description="Helical" evidence="2">
    <location>
        <begin position="393"/>
        <end position="412"/>
    </location>
</feature>
<feature type="compositionally biased region" description="Low complexity" evidence="1">
    <location>
        <begin position="129"/>
        <end position="144"/>
    </location>
</feature>
<reference evidence="3 4" key="1">
    <citation type="submission" date="2023-03" db="EMBL/GenBank/DDBJ databases">
        <title>Isolation and description of six Streptomyces strains from soil environments, able to metabolize different microbial glucans.</title>
        <authorList>
            <person name="Widen T."/>
            <person name="Larsbrink J."/>
        </authorList>
    </citation>
    <scope>NUCLEOTIDE SEQUENCE [LARGE SCALE GENOMIC DNA]</scope>
    <source>
        <strain evidence="3 4">Mut1</strain>
    </source>
</reference>